<feature type="region of interest" description="Disordered" evidence="9">
    <location>
        <begin position="480"/>
        <end position="499"/>
    </location>
</feature>
<dbReference type="AlphaFoldDB" id="A0A1J0RA86"/>
<name>A0A1J0RA86_9TRYP</name>
<evidence type="ECO:0000259" key="10">
    <source>
        <dbReference type="Pfam" id="PF13206"/>
    </source>
</evidence>
<keyword evidence="6" id="KW-0472">Membrane</keyword>
<comment type="function">
    <text evidence="1">VSG forms a coat on the surface of the parasite. The trypanosome evades the immune response of the host by expressing a series of antigenically distinct VSGs from an estimated 1000 VSG genes.</text>
</comment>
<sequence>MKLGQERSLHMHKMEHRCQDTTAAKSNSDGSLQCNKQAFFTVILATMITMDSASAAPPSAGDNSAAFSLLCGALNLPVAEIRAPELPEEASEIEELAALLNVTAHNPEALKELVKEADAAQVIAKETTKANKVCTDVQRDVCLKAAVKYHKLKNNANYQLLEKVATSKETRQAVAAIVEQIMAGSRYLAAQKAAASTAAARKLLDDARGPQADGSTPATKTTATNNRKTACGTPLGSPAKGKLAGESIAADMLCVCGKDRQQTEPKACAPADLTSDAAITWNDMANSAKQWETLFRACQKGNKHKYATPETLRAAVTALLVEANTGKGTDRPAQHVIGLITGTGNTGCDGANGDTNGGTCVYYGSDSGGDLAISWASKMLSAADELDKADHAAKEARQTAAKLTDLNKTMTAIALLAAEASHKPDSKTDTNTIAQSMTKCETINKAAECKNKTECKWEGGDVKEGNHFKLNETHVAEKATQTWSGGNGETKTTYKQKGN</sequence>
<evidence type="ECO:0000256" key="9">
    <source>
        <dbReference type="SAM" id="MobiDB-lite"/>
    </source>
</evidence>
<evidence type="ECO:0000256" key="2">
    <source>
        <dbReference type="ARBA" id="ARBA00004609"/>
    </source>
</evidence>
<organism evidence="11">
    <name type="scientific">Trypanosoma brucei</name>
    <dbReference type="NCBI Taxonomy" id="5691"/>
    <lineage>
        <taxon>Eukaryota</taxon>
        <taxon>Discoba</taxon>
        <taxon>Euglenozoa</taxon>
        <taxon>Kinetoplastea</taxon>
        <taxon>Metakinetoplastina</taxon>
        <taxon>Trypanosomatida</taxon>
        <taxon>Trypanosomatidae</taxon>
        <taxon>Trypanosoma</taxon>
    </lineage>
</organism>
<keyword evidence="8" id="KW-0449">Lipoprotein</keyword>
<feature type="compositionally biased region" description="Low complexity" evidence="9">
    <location>
        <begin position="216"/>
        <end position="230"/>
    </location>
</feature>
<evidence type="ECO:0000256" key="4">
    <source>
        <dbReference type="ARBA" id="ARBA00022622"/>
    </source>
</evidence>
<feature type="domain" description="Trypanosome variant surface glycoprotein B-type N-terminal" evidence="10">
    <location>
        <begin position="52"/>
        <end position="404"/>
    </location>
</feature>
<keyword evidence="4" id="KW-0336">GPI-anchor</keyword>
<dbReference type="VEuPathDB" id="TriTrypDB:Tb427_000419700"/>
<evidence type="ECO:0000256" key="7">
    <source>
        <dbReference type="ARBA" id="ARBA00023180"/>
    </source>
</evidence>
<accession>A0A1J0RA86</accession>
<evidence type="ECO:0000313" key="11">
    <source>
        <dbReference type="EMBL" id="APD74837.1"/>
    </source>
</evidence>
<keyword evidence="3" id="KW-1003">Cell membrane</keyword>
<evidence type="ECO:0000256" key="1">
    <source>
        <dbReference type="ARBA" id="ARBA00002523"/>
    </source>
</evidence>
<proteinExistence type="predicted"/>
<evidence type="ECO:0000256" key="5">
    <source>
        <dbReference type="ARBA" id="ARBA00022729"/>
    </source>
</evidence>
<evidence type="ECO:0000256" key="6">
    <source>
        <dbReference type="ARBA" id="ARBA00023136"/>
    </source>
</evidence>
<dbReference type="GO" id="GO:0005886">
    <property type="term" value="C:plasma membrane"/>
    <property type="evidence" value="ECO:0007669"/>
    <property type="project" value="UniProtKB-SubCell"/>
</dbReference>
<evidence type="ECO:0000256" key="3">
    <source>
        <dbReference type="ARBA" id="ARBA00022475"/>
    </source>
</evidence>
<keyword evidence="7" id="KW-0325">Glycoprotein</keyword>
<keyword evidence="5" id="KW-0732">Signal</keyword>
<protein>
    <submittedName>
        <fullName evidence="11">Variant surface glycoprotein 1125.4313</fullName>
    </submittedName>
</protein>
<comment type="subcellular location">
    <subcellularLocation>
        <location evidence="2">Cell membrane</location>
        <topology evidence="2">Lipid-anchor</topology>
        <topology evidence="2">GPI-anchor</topology>
    </subcellularLocation>
</comment>
<reference evidence="11" key="1">
    <citation type="submission" date="2016-08" db="EMBL/GenBank/DDBJ databases">
        <title>VSG repertoire of Trypanosoma brucei EATRO 1125.</title>
        <authorList>
            <person name="Cross G.A."/>
        </authorList>
    </citation>
    <scope>NUCLEOTIDE SEQUENCE</scope>
    <source>
        <strain evidence="11">EATRO 1125</strain>
    </source>
</reference>
<evidence type="ECO:0000256" key="8">
    <source>
        <dbReference type="ARBA" id="ARBA00023288"/>
    </source>
</evidence>
<dbReference type="GO" id="GO:0098552">
    <property type="term" value="C:side of membrane"/>
    <property type="evidence" value="ECO:0007669"/>
    <property type="project" value="UniProtKB-KW"/>
</dbReference>
<dbReference type="EMBL" id="KX700881">
    <property type="protein sequence ID" value="APD74837.1"/>
    <property type="molecule type" value="Genomic_DNA"/>
</dbReference>
<feature type="region of interest" description="Disordered" evidence="9">
    <location>
        <begin position="206"/>
        <end position="234"/>
    </location>
</feature>
<dbReference type="Pfam" id="PF13206">
    <property type="entry name" value="VSG_B"/>
    <property type="match status" value="1"/>
</dbReference>
<dbReference type="InterPro" id="IPR025932">
    <property type="entry name" value="Trypano_VSG_B_N_dom"/>
</dbReference>